<dbReference type="PANTHER" id="PTHR10050">
    <property type="entry name" value="DOLICHYL-PHOSPHATE-MANNOSE--PROTEIN MANNOSYLTRANSFERASE"/>
    <property type="match status" value="1"/>
</dbReference>
<evidence type="ECO:0000256" key="14">
    <source>
        <dbReference type="RuleBase" id="RU367007"/>
    </source>
</evidence>
<feature type="transmembrane region" description="Helical" evidence="14">
    <location>
        <begin position="649"/>
        <end position="667"/>
    </location>
</feature>
<dbReference type="CDD" id="cd23285">
    <property type="entry name" value="beta-trefoil_MIR_PMT4-like"/>
    <property type="match status" value="1"/>
</dbReference>
<proteinExistence type="inferred from homology"/>
<dbReference type="SMART" id="SM00472">
    <property type="entry name" value="MIR"/>
    <property type="match status" value="3"/>
</dbReference>
<evidence type="ECO:0000256" key="5">
    <source>
        <dbReference type="ARBA" id="ARBA00022676"/>
    </source>
</evidence>
<evidence type="ECO:0000313" key="17">
    <source>
        <dbReference type="Proteomes" id="UP000094336"/>
    </source>
</evidence>
<evidence type="ECO:0000313" key="16">
    <source>
        <dbReference type="EMBL" id="ODQ82919.1"/>
    </source>
</evidence>
<dbReference type="InterPro" id="IPR027005">
    <property type="entry name" value="PMT-like"/>
</dbReference>
<keyword evidence="17" id="KW-1185">Reference proteome</keyword>
<comment type="subcellular location">
    <subcellularLocation>
        <location evidence="1 14">Endoplasmic reticulum membrane</location>
        <topology evidence="1 14">Multi-pass membrane protein</topology>
    </subcellularLocation>
</comment>
<evidence type="ECO:0000256" key="2">
    <source>
        <dbReference type="ARBA" id="ARBA00004922"/>
    </source>
</evidence>
<feature type="transmembrane region" description="Helical" evidence="14">
    <location>
        <begin position="264"/>
        <end position="285"/>
    </location>
</feature>
<evidence type="ECO:0000256" key="11">
    <source>
        <dbReference type="ARBA" id="ARBA00023136"/>
    </source>
</evidence>
<comment type="catalytic activity">
    <reaction evidence="13 14">
        <text>a di-trans,poly-cis-dolichyl beta-D-mannosyl phosphate + L-seryl-[protein] = 3-O-(alpha-D-mannosyl)-L-seryl-[protein] + a di-trans,poly-cis-dolichyl phosphate + H(+)</text>
        <dbReference type="Rhea" id="RHEA:17377"/>
        <dbReference type="Rhea" id="RHEA-COMP:9863"/>
        <dbReference type="Rhea" id="RHEA-COMP:13546"/>
        <dbReference type="Rhea" id="RHEA-COMP:19498"/>
        <dbReference type="Rhea" id="RHEA-COMP:19501"/>
        <dbReference type="ChEBI" id="CHEBI:15378"/>
        <dbReference type="ChEBI" id="CHEBI:29999"/>
        <dbReference type="ChEBI" id="CHEBI:57683"/>
        <dbReference type="ChEBI" id="CHEBI:58211"/>
        <dbReference type="ChEBI" id="CHEBI:137321"/>
        <dbReference type="EC" id="2.4.1.109"/>
    </reaction>
</comment>
<dbReference type="GO" id="GO:0097586">
    <property type="term" value="C:dolichyl-phosphate-mannose-protein mannosyltransferase Pmt4p homodimer complex"/>
    <property type="evidence" value="ECO:0007669"/>
    <property type="project" value="EnsemblFungi"/>
</dbReference>
<protein>
    <recommendedName>
        <fullName evidence="4 14">Dolichyl-phosphate-mannose--protein mannosyltransferase</fullName>
        <ecNumber evidence="4 14">2.4.1.109</ecNumber>
    </recommendedName>
</protein>
<dbReference type="EC" id="2.4.1.109" evidence="4 14"/>
<dbReference type="Gene3D" id="2.80.10.50">
    <property type="match status" value="1"/>
</dbReference>
<keyword evidence="6 14" id="KW-0808">Transferase</keyword>
<comment type="catalytic activity">
    <reaction evidence="12 14">
        <text>a di-trans,poly-cis-dolichyl beta-D-mannosyl phosphate + L-threonyl-[protein] = 3-O-(alpha-D-mannosyl)-L-threonyl-[protein] + a di-trans,poly-cis-dolichyl phosphate + H(+)</text>
        <dbReference type="Rhea" id="RHEA:53396"/>
        <dbReference type="Rhea" id="RHEA-COMP:11060"/>
        <dbReference type="Rhea" id="RHEA-COMP:13547"/>
        <dbReference type="Rhea" id="RHEA-COMP:19498"/>
        <dbReference type="Rhea" id="RHEA-COMP:19501"/>
        <dbReference type="ChEBI" id="CHEBI:15378"/>
        <dbReference type="ChEBI" id="CHEBI:30013"/>
        <dbReference type="ChEBI" id="CHEBI:57683"/>
        <dbReference type="ChEBI" id="CHEBI:58211"/>
        <dbReference type="ChEBI" id="CHEBI:137323"/>
        <dbReference type="EC" id="2.4.1.109"/>
    </reaction>
</comment>
<dbReference type="GO" id="GO:1900101">
    <property type="term" value="P:regulation of endoplasmic reticulum unfolded protein response"/>
    <property type="evidence" value="ECO:0007669"/>
    <property type="project" value="EnsemblFungi"/>
</dbReference>
<evidence type="ECO:0000256" key="7">
    <source>
        <dbReference type="ARBA" id="ARBA00022692"/>
    </source>
</evidence>
<dbReference type="OrthoDB" id="292747at2759"/>
<organism evidence="16 17">
    <name type="scientific">Babjeviella inositovora NRRL Y-12698</name>
    <dbReference type="NCBI Taxonomy" id="984486"/>
    <lineage>
        <taxon>Eukaryota</taxon>
        <taxon>Fungi</taxon>
        <taxon>Dikarya</taxon>
        <taxon>Ascomycota</taxon>
        <taxon>Saccharomycotina</taxon>
        <taxon>Pichiomycetes</taxon>
        <taxon>Serinales incertae sedis</taxon>
        <taxon>Babjeviella</taxon>
    </lineage>
</organism>
<evidence type="ECO:0000256" key="6">
    <source>
        <dbReference type="ARBA" id="ARBA00022679"/>
    </source>
</evidence>
<dbReference type="STRING" id="984486.A0A1E3QZ06"/>
<evidence type="ECO:0000256" key="8">
    <source>
        <dbReference type="ARBA" id="ARBA00022737"/>
    </source>
</evidence>
<evidence type="ECO:0000259" key="15">
    <source>
        <dbReference type="PROSITE" id="PS50919"/>
    </source>
</evidence>
<comment type="similarity">
    <text evidence="3 14">Belongs to the glycosyltransferase 39 family.</text>
</comment>
<feature type="domain" description="MIR" evidence="15">
    <location>
        <begin position="446"/>
        <end position="503"/>
    </location>
</feature>
<feature type="transmembrane region" description="Helical" evidence="14">
    <location>
        <begin position="176"/>
        <end position="198"/>
    </location>
</feature>
<reference evidence="17" key="1">
    <citation type="submission" date="2016-05" db="EMBL/GenBank/DDBJ databases">
        <title>Comparative genomics of biotechnologically important yeasts.</title>
        <authorList>
            <consortium name="DOE Joint Genome Institute"/>
            <person name="Riley R."/>
            <person name="Haridas S."/>
            <person name="Wolfe K.H."/>
            <person name="Lopes M.R."/>
            <person name="Hittinger C.T."/>
            <person name="Goker M."/>
            <person name="Salamov A."/>
            <person name="Wisecaver J."/>
            <person name="Long T.M."/>
            <person name="Aerts A.L."/>
            <person name="Barry K."/>
            <person name="Choi C."/>
            <person name="Clum A."/>
            <person name="Coughlan A.Y."/>
            <person name="Deshpande S."/>
            <person name="Douglass A.P."/>
            <person name="Hanson S.J."/>
            <person name="Klenk H.-P."/>
            <person name="Labutti K."/>
            <person name="Lapidus A."/>
            <person name="Lindquist E."/>
            <person name="Lipzen A."/>
            <person name="Meier-Kolthoff J.P."/>
            <person name="Ohm R.A."/>
            <person name="Otillar R.P."/>
            <person name="Pangilinan J."/>
            <person name="Peng Y."/>
            <person name="Rokas A."/>
            <person name="Rosa C.A."/>
            <person name="Scheuner C."/>
            <person name="Sibirny A.A."/>
            <person name="Slot J.C."/>
            <person name="Stielow J.B."/>
            <person name="Sun H."/>
            <person name="Kurtzman C.P."/>
            <person name="Blackwell M."/>
            <person name="Grigoriev I.V."/>
            <person name="Jeffries T.W."/>
        </authorList>
    </citation>
    <scope>NUCLEOTIDE SEQUENCE [LARGE SCALE GENOMIC DNA]</scope>
    <source>
        <strain evidence="17">NRRL Y-12698</strain>
    </source>
</reference>
<keyword evidence="5 14" id="KW-0328">Glycosyltransferase</keyword>
<comment type="function">
    <text evidence="14">Transfers mannose from Dol-P-mannose to Ser or Thr residues on proteins.</text>
</comment>
<feature type="transmembrane region" description="Helical" evidence="14">
    <location>
        <begin position="91"/>
        <end position="111"/>
    </location>
</feature>
<dbReference type="PROSITE" id="PS50919">
    <property type="entry name" value="MIR"/>
    <property type="match status" value="3"/>
</dbReference>
<dbReference type="Pfam" id="PF16192">
    <property type="entry name" value="PMT_4TMC"/>
    <property type="match status" value="1"/>
</dbReference>
<dbReference type="InterPro" id="IPR003342">
    <property type="entry name" value="ArnT-like_N"/>
</dbReference>
<accession>A0A1E3QZ06</accession>
<dbReference type="Pfam" id="PF02815">
    <property type="entry name" value="MIR"/>
    <property type="match status" value="1"/>
</dbReference>
<evidence type="ECO:0000256" key="3">
    <source>
        <dbReference type="ARBA" id="ARBA00007222"/>
    </source>
</evidence>
<feature type="transmembrane region" description="Helical" evidence="14">
    <location>
        <begin position="573"/>
        <end position="595"/>
    </location>
</feature>
<dbReference type="Proteomes" id="UP000094336">
    <property type="component" value="Unassembled WGS sequence"/>
</dbReference>
<feature type="transmembrane region" description="Helical" evidence="14">
    <location>
        <begin position="37"/>
        <end position="57"/>
    </location>
</feature>
<feature type="domain" description="MIR" evidence="15">
    <location>
        <begin position="317"/>
        <end position="377"/>
    </location>
</feature>
<evidence type="ECO:0000256" key="9">
    <source>
        <dbReference type="ARBA" id="ARBA00022824"/>
    </source>
</evidence>
<feature type="domain" description="MIR" evidence="15">
    <location>
        <begin position="381"/>
        <end position="440"/>
    </location>
</feature>
<keyword evidence="7 14" id="KW-0812">Transmembrane</keyword>
<dbReference type="EMBL" id="KV454426">
    <property type="protein sequence ID" value="ODQ82919.1"/>
    <property type="molecule type" value="Genomic_DNA"/>
</dbReference>
<name>A0A1E3QZ06_9ASCO</name>
<sequence>MSGLRKRGKASPKPATKNDELKLDKILKPTTASQSAVQYNIALAAVTFIAFVTRFLWLNSPDQVVFDEVHFGKFASYYLERTYYFDLHPPFAKMCIAAVGWLVGYDGAFKFDRIGDSYIANKVPYLALRGWCALQGTLTIPVMFLTMKELGYSIPGCVFATCLVVFDTAHIAETRLILLDATLILSVAVSIYCYVRFYKTRAQAFSRAWWTWLYATGVALSCVISTKYVGVFTFATIGSAVLYDLWMLLDVKTGLSLHQLGRHFAARLFALIIVPFTIYLFWFWVHFTILTKSGPGDAFMSGEFQETLSESPLLRDAKIVNYYDIVTFKNKDTSAFLHSHPERYPLRYEDGRVSTEGQQVTGYLGTDAGNSWEIVPVDGKSGTIRQADIVRLRHVRTNGFLVAHDVASPLMPTNEEFTVVDVETANGARFNDTLFRLDPLDKKNSGKDLKSKAVAFRVLHIATVVAMWTHNDQLLPDWAFNQQEVNGNKKITDPGNIWTIDKIENISEARMFHIPKQIKKLSFFTKWRETQRLMFEHNNKLSSEHPFASSPESWPFAVSGVSFWNDNDTRKQIYFAGNMVGFWLESAFIVVYLGLMAADQLTRRRNIQALSERARFRLYDTMAFLFVGWCAHFLPFFLMNRQKFLHHYLPAHLIAALLAAGVLEFLFTDNAGVDLEPKAKKGKDQEIFYLPYVITVALLVTAVFAFYLWYAPITYGHKTLSIDEAKARSIFGVKLHYTK</sequence>
<dbReference type="AlphaFoldDB" id="A0A1E3QZ06"/>
<feature type="transmembrane region" description="Helical" evidence="14">
    <location>
        <begin position="616"/>
        <end position="637"/>
    </location>
</feature>
<evidence type="ECO:0000256" key="1">
    <source>
        <dbReference type="ARBA" id="ARBA00004477"/>
    </source>
</evidence>
<keyword evidence="11 14" id="KW-0472">Membrane</keyword>
<evidence type="ECO:0000256" key="12">
    <source>
        <dbReference type="ARBA" id="ARBA00045085"/>
    </source>
</evidence>
<evidence type="ECO:0000256" key="4">
    <source>
        <dbReference type="ARBA" id="ARBA00012839"/>
    </source>
</evidence>
<dbReference type="InterPro" id="IPR032421">
    <property type="entry name" value="PMT_4TMC"/>
</dbReference>
<evidence type="ECO:0000256" key="13">
    <source>
        <dbReference type="ARBA" id="ARBA00045102"/>
    </source>
</evidence>
<dbReference type="GeneID" id="30150149"/>
<dbReference type="RefSeq" id="XP_018988247.1">
    <property type="nucleotide sequence ID" value="XM_019132296.1"/>
</dbReference>
<keyword evidence="10 14" id="KW-1133">Transmembrane helix</keyword>
<dbReference type="Pfam" id="PF02366">
    <property type="entry name" value="PMT"/>
    <property type="match status" value="1"/>
</dbReference>
<comment type="pathway">
    <text evidence="2 14">Protein modification; protein glycosylation.</text>
</comment>
<feature type="transmembrane region" description="Helical" evidence="14">
    <location>
        <begin position="123"/>
        <end position="144"/>
    </location>
</feature>
<feature type="transmembrane region" description="Helical" evidence="14">
    <location>
        <begin position="218"/>
        <end position="243"/>
    </location>
</feature>
<keyword evidence="8" id="KW-0677">Repeat</keyword>
<dbReference type="GO" id="GO:0042802">
    <property type="term" value="F:identical protein binding"/>
    <property type="evidence" value="ECO:0007669"/>
    <property type="project" value="EnsemblFungi"/>
</dbReference>
<dbReference type="InterPro" id="IPR016093">
    <property type="entry name" value="MIR_motif"/>
</dbReference>
<evidence type="ECO:0000256" key="10">
    <source>
        <dbReference type="ARBA" id="ARBA00022989"/>
    </source>
</evidence>
<dbReference type="UniPathway" id="UPA00378"/>
<dbReference type="InterPro" id="IPR036300">
    <property type="entry name" value="MIR_dom_sf"/>
</dbReference>
<feature type="transmembrane region" description="Helical" evidence="14">
    <location>
        <begin position="688"/>
        <end position="710"/>
    </location>
</feature>
<gene>
    <name evidence="16" type="ORF">BABINDRAFT_5813</name>
</gene>
<dbReference type="GO" id="GO:0004169">
    <property type="term" value="F:dolichyl-phosphate-mannose-protein mannosyltransferase activity"/>
    <property type="evidence" value="ECO:0007669"/>
    <property type="project" value="UniProtKB-UniRule"/>
</dbReference>
<dbReference type="SUPFAM" id="SSF82109">
    <property type="entry name" value="MIR domain"/>
    <property type="match status" value="1"/>
</dbReference>
<keyword evidence="9 14" id="KW-0256">Endoplasmic reticulum</keyword>
<dbReference type="PANTHER" id="PTHR10050:SF51">
    <property type="entry name" value="PROTEIN O-MANNOSYL-TRANSFERASE 1"/>
    <property type="match status" value="1"/>
</dbReference>